<keyword evidence="3 6" id="KW-0808">Transferase</keyword>
<dbReference type="CDD" id="cd04186">
    <property type="entry name" value="GT_2_like_c"/>
    <property type="match status" value="1"/>
</dbReference>
<protein>
    <submittedName>
        <fullName evidence="6">Glycosyltransferase</fullName>
        <ecNumber evidence="6">2.4.-.-</ecNumber>
    </submittedName>
</protein>
<dbReference type="SUPFAM" id="SSF53756">
    <property type="entry name" value="UDP-Glycosyltransferase/glycogen phosphorylase"/>
    <property type="match status" value="1"/>
</dbReference>
<evidence type="ECO:0000256" key="1">
    <source>
        <dbReference type="ARBA" id="ARBA00006739"/>
    </source>
</evidence>
<evidence type="ECO:0000256" key="3">
    <source>
        <dbReference type="ARBA" id="ARBA00022679"/>
    </source>
</evidence>
<dbReference type="Pfam" id="PF13692">
    <property type="entry name" value="Glyco_trans_1_4"/>
    <property type="match status" value="1"/>
</dbReference>
<evidence type="ECO:0000259" key="5">
    <source>
        <dbReference type="Pfam" id="PF00535"/>
    </source>
</evidence>
<dbReference type="Gene3D" id="3.90.550.10">
    <property type="entry name" value="Spore Coat Polysaccharide Biosynthesis Protein SpsA, Chain A"/>
    <property type="match status" value="1"/>
</dbReference>
<dbReference type="InterPro" id="IPR029044">
    <property type="entry name" value="Nucleotide-diphossugar_trans"/>
</dbReference>
<dbReference type="Proteomes" id="UP001652542">
    <property type="component" value="Unassembled WGS sequence"/>
</dbReference>
<evidence type="ECO:0000313" key="7">
    <source>
        <dbReference type="Proteomes" id="UP001652542"/>
    </source>
</evidence>
<organism evidence="6 7">
    <name type="scientific">Albidovulum marisflavi</name>
    <dbReference type="NCBI Taxonomy" id="2984159"/>
    <lineage>
        <taxon>Bacteria</taxon>
        <taxon>Pseudomonadati</taxon>
        <taxon>Pseudomonadota</taxon>
        <taxon>Alphaproteobacteria</taxon>
        <taxon>Rhodobacterales</taxon>
        <taxon>Paracoccaceae</taxon>
        <taxon>Albidovulum</taxon>
    </lineage>
</organism>
<keyword evidence="2 6" id="KW-0328">Glycosyltransferase</keyword>
<gene>
    <name evidence="6" type="ORF">OEW28_16090</name>
</gene>
<keyword evidence="4" id="KW-0175">Coiled coil</keyword>
<name>A0ABT2ZHD6_9RHOB</name>
<dbReference type="Gene3D" id="3.40.50.2000">
    <property type="entry name" value="Glycogen Phosphorylase B"/>
    <property type="match status" value="1"/>
</dbReference>
<dbReference type="InterPro" id="IPR027417">
    <property type="entry name" value="P-loop_NTPase"/>
</dbReference>
<dbReference type="GO" id="GO:0016757">
    <property type="term" value="F:glycosyltransferase activity"/>
    <property type="evidence" value="ECO:0007669"/>
    <property type="project" value="UniProtKB-KW"/>
</dbReference>
<dbReference type="Gene3D" id="3.40.50.300">
    <property type="entry name" value="P-loop containing nucleotide triphosphate hydrolases"/>
    <property type="match status" value="1"/>
</dbReference>
<evidence type="ECO:0000313" key="6">
    <source>
        <dbReference type="EMBL" id="MCV2870151.1"/>
    </source>
</evidence>
<dbReference type="SUPFAM" id="SSF52540">
    <property type="entry name" value="P-loop containing nucleoside triphosphate hydrolases"/>
    <property type="match status" value="1"/>
</dbReference>
<proteinExistence type="inferred from homology"/>
<dbReference type="RefSeq" id="WP_263735829.1">
    <property type="nucleotide sequence ID" value="NZ_JAOWKY010000005.1"/>
</dbReference>
<accession>A0ABT2ZHD6</accession>
<dbReference type="EMBL" id="JAOWKY010000005">
    <property type="protein sequence ID" value="MCV2870151.1"/>
    <property type="molecule type" value="Genomic_DNA"/>
</dbReference>
<feature type="domain" description="Glycosyltransferase 2-like" evidence="5">
    <location>
        <begin position="868"/>
        <end position="1038"/>
    </location>
</feature>
<reference evidence="6 7" key="1">
    <citation type="submission" date="2022-10" db="EMBL/GenBank/DDBJ databases">
        <title>Defluviimonas sp. nov., isolated from ocean surface water.</title>
        <authorList>
            <person name="He W."/>
            <person name="Wang L."/>
            <person name="Zhang D.-F."/>
        </authorList>
    </citation>
    <scope>NUCLEOTIDE SEQUENCE [LARGE SCALE GENOMIC DNA]</scope>
    <source>
        <strain evidence="6 7">WL0002</strain>
    </source>
</reference>
<evidence type="ECO:0000256" key="4">
    <source>
        <dbReference type="SAM" id="Coils"/>
    </source>
</evidence>
<comment type="similarity">
    <text evidence="1">Belongs to the glycosyltransferase 2 family.</text>
</comment>
<feature type="coiled-coil region" evidence="4">
    <location>
        <begin position="298"/>
        <end position="343"/>
    </location>
</feature>
<sequence length="1127" mass="124571">MKEAVVVLGMHRSGTSFLARSLSTLGYDPPCDAQPGANDNRHGHFEPRAVVALNDRILASIGGRWDQVAPFLPATVRAAIPDLPEQMRIALGRSFAASSRAVLKDPRLSLTFGLWRPVLESLRVELRILISLRHPVAVAQSLAMRNACPPEVSALSWIDHVASAIDASEGLPRAILTFPDWVTDPASGFASVGSLLALSPEDQGRWAAQSRRIFCSQDLHCKASSMERGWMSAATRMFEALRRGDDPAMVSSRAREQLERAQQILAPLDRYRLREMAVLSGGGRPEVASELERQGALLPFAQARIAALERMLQVAERSAVETARGYERDRASLARRIATLRRAACHREERMAAQRHSATVQRQSIQRQLRTAMSQLATHAAGAETARGIVADLDHRLTTALVEGASLRQERDALRQRCADLARSCQKEMLTVFQPIYRRLYRGGGSVLRSLLPAAEIERIKRVLPHPEGIPRALAIPAQVSRKPTETEVPPWTPADDKPDIFVFSIINWDFRTQRPQHLSTEFARRGHRVFYLEMECEPGPGSLRAVAQGVWSARLSDRGVGFVRPYSGQPSGKQIEAWLENFHALCNRVGASPWRHIVVEHPYWWAFARHLPAENRITFDCMDEIAGFSNTEAHTLAAEEEMVAQCDRMVVSSEYLMQRRGALRGAALVRNGADIGHFTGTPNVPLPERIAANLRPDRLQVGYVGAIADWFDDDLVAEVARLAPDMDIHLCGAVTAPGPMRLADLPNVSLYGEIAYSEVPAFLAAMDVMIIPFRLLPIIAACDPVKFYEYSAAMRPTVATPMPELGRAGQLVRTALAPEAFAQAIRDAAGQSGDLERERLRNYALSNTWSNRATAMLAEMERAPLVSVVILAWGDAAVTMTAVHALLGEGKVYPALEVIVVDNGSPAEECARLADYLSRFPEARLIENGANLGFAAGNNVGIAAARGEFVLLLNNDTFVAPGAIWAMVRHLERTPEIGVVGPLTNNIGNEARVPVDYADMDAMRVAARRLTQGFRGRWTPLPVVAYFCAMFRRDDLARFGLLDPVYGRGMFEDDDHCAVIRAQGFECALAEDAFVHHHLSASFSKVEPTERKERFEANRQTYEGRWGPWTPHRYRDARPAPAWEAA</sequence>
<dbReference type="PANTHER" id="PTHR43179:SF12">
    <property type="entry name" value="GALACTOFURANOSYLTRANSFERASE GLFT2"/>
    <property type="match status" value="1"/>
</dbReference>
<dbReference type="Pfam" id="PF00535">
    <property type="entry name" value="Glycos_transf_2"/>
    <property type="match status" value="1"/>
</dbReference>
<dbReference type="PANTHER" id="PTHR43179">
    <property type="entry name" value="RHAMNOSYLTRANSFERASE WBBL"/>
    <property type="match status" value="1"/>
</dbReference>
<dbReference type="EC" id="2.4.-.-" evidence="6"/>
<dbReference type="SUPFAM" id="SSF53448">
    <property type="entry name" value="Nucleotide-diphospho-sugar transferases"/>
    <property type="match status" value="1"/>
</dbReference>
<comment type="caution">
    <text evidence="6">The sequence shown here is derived from an EMBL/GenBank/DDBJ whole genome shotgun (WGS) entry which is preliminary data.</text>
</comment>
<evidence type="ECO:0000256" key="2">
    <source>
        <dbReference type="ARBA" id="ARBA00022676"/>
    </source>
</evidence>
<dbReference type="InterPro" id="IPR001173">
    <property type="entry name" value="Glyco_trans_2-like"/>
</dbReference>
<keyword evidence="7" id="KW-1185">Reference proteome</keyword>